<sequence length="85" mass="9862">MARLKITRANGDITEHQITPRIEYAFELYAKKGFHKAFRDDEKQSDIYWLAWECIRTSGETVEPFGAAFLDTLIRVEVLDDAPLE</sequence>
<protein>
    <submittedName>
        <fullName evidence="1">Uncharacterized protein</fullName>
    </submittedName>
</protein>
<proteinExistence type="predicted"/>
<gene>
    <name evidence="1" type="ORF">UFOVP1041_6</name>
</gene>
<name>A0A6J5Q7W5_9CAUD</name>
<accession>A0A6J5Q7W5</accession>
<organism evidence="1">
    <name type="scientific">uncultured Caudovirales phage</name>
    <dbReference type="NCBI Taxonomy" id="2100421"/>
    <lineage>
        <taxon>Viruses</taxon>
        <taxon>Duplodnaviria</taxon>
        <taxon>Heunggongvirae</taxon>
        <taxon>Uroviricota</taxon>
        <taxon>Caudoviricetes</taxon>
        <taxon>Peduoviridae</taxon>
        <taxon>Maltschvirus</taxon>
        <taxon>Maltschvirus maltsch</taxon>
    </lineage>
</organism>
<reference evidence="1" key="1">
    <citation type="submission" date="2020-05" db="EMBL/GenBank/DDBJ databases">
        <authorList>
            <person name="Chiriac C."/>
            <person name="Salcher M."/>
            <person name="Ghai R."/>
            <person name="Kavagutti S V."/>
        </authorList>
    </citation>
    <scope>NUCLEOTIDE SEQUENCE</scope>
</reference>
<evidence type="ECO:0000313" key="1">
    <source>
        <dbReference type="EMBL" id="CAB4180113.1"/>
    </source>
</evidence>
<dbReference type="EMBL" id="LR796990">
    <property type="protein sequence ID" value="CAB4180113.1"/>
    <property type="molecule type" value="Genomic_DNA"/>
</dbReference>